<dbReference type="InterPro" id="IPR021858">
    <property type="entry name" value="Fun_TF"/>
</dbReference>
<keyword evidence="3" id="KW-1185">Reference proteome</keyword>
<sequence length="621" mass="69329">MVYGGKLSKDCEPCRARRAKDPLPLIHVDWNPLGAKVVVANAVLRTKSFQPLTNRHRYQPPVADYAPRDEKIFHSGYLVVPETQDADCCSRASRACHGYRDTRGLRIADMSALVAKKVKKESPPEIRHKTRTGNGSPTTVLNNASNKTPFLGLPNPTDTIEDHAFLFFHTNFVGGNSCPFKYIEPIYHTMGLPLIMSIRAVGLASLSKAHRSTDLELRAQCYYISAIRLINTALATPQATNEAIISSIMLLDQFDRIILPVHRSTQGWINHLNGAMALMKLRGPQQFTTQTGIEIFVHMRAHLFITCLQHKLPVPANYLKLHEDASTYLDNIASEMADVTIRFVTFLTSIWDGSLSDTEEIIRSATKADQEVASLIAKVSSEASCRIVPLSFHSDLVYESYYTLYRDPTIGKILNQMQAARVALLDLILYQCKVSHNPLSRACQVMVQDAEVDLMRLMGAICASVPQQVGYLPLLDPNFASVASARISSIPSTQRIRVKNSYAPSANVLLWPLFVVANARSCPERAKTWIVNQFHIIGNTPGLDRALEAVRMLESGEHNSIWDPFWYVESISYMDDGRAWYGDEIIHYTTTPAPMFTQPNPPSGRRVVFPCLAIVPFACLD</sequence>
<dbReference type="EMBL" id="CAJVRL010000081">
    <property type="protein sequence ID" value="CAG8957821.1"/>
    <property type="molecule type" value="Genomic_DNA"/>
</dbReference>
<gene>
    <name evidence="2" type="ORF">HYFRA_00000161</name>
</gene>
<dbReference type="PANTHER" id="PTHR38791:SF1">
    <property type="entry name" value="TRANSCRIPTION FACTOR, PUTATIVE-RELATED"/>
    <property type="match status" value="1"/>
</dbReference>
<evidence type="ECO:0000313" key="3">
    <source>
        <dbReference type="Proteomes" id="UP000696280"/>
    </source>
</evidence>
<protein>
    <submittedName>
        <fullName evidence="2">Uncharacterized protein</fullName>
    </submittedName>
</protein>
<dbReference type="Proteomes" id="UP000696280">
    <property type="component" value="Unassembled WGS sequence"/>
</dbReference>
<comment type="caution">
    <text evidence="2">The sequence shown here is derived from an EMBL/GenBank/DDBJ whole genome shotgun (WGS) entry which is preliminary data.</text>
</comment>
<organism evidence="2 3">
    <name type="scientific">Hymenoscyphus fraxineus</name>
    <dbReference type="NCBI Taxonomy" id="746836"/>
    <lineage>
        <taxon>Eukaryota</taxon>
        <taxon>Fungi</taxon>
        <taxon>Dikarya</taxon>
        <taxon>Ascomycota</taxon>
        <taxon>Pezizomycotina</taxon>
        <taxon>Leotiomycetes</taxon>
        <taxon>Helotiales</taxon>
        <taxon>Helotiaceae</taxon>
        <taxon>Hymenoscyphus</taxon>
    </lineage>
</organism>
<feature type="compositionally biased region" description="Polar residues" evidence="1">
    <location>
        <begin position="132"/>
        <end position="148"/>
    </location>
</feature>
<dbReference type="Pfam" id="PF11951">
    <property type="entry name" value="Fungal_trans_2"/>
    <property type="match status" value="1"/>
</dbReference>
<dbReference type="AlphaFoldDB" id="A0A9N9L127"/>
<reference evidence="2" key="1">
    <citation type="submission" date="2021-07" db="EMBL/GenBank/DDBJ databases">
        <authorList>
            <person name="Durling M."/>
        </authorList>
    </citation>
    <scope>NUCLEOTIDE SEQUENCE</scope>
</reference>
<dbReference type="OrthoDB" id="5429770at2759"/>
<proteinExistence type="predicted"/>
<name>A0A9N9L127_9HELO</name>
<evidence type="ECO:0000256" key="1">
    <source>
        <dbReference type="SAM" id="MobiDB-lite"/>
    </source>
</evidence>
<evidence type="ECO:0000313" key="2">
    <source>
        <dbReference type="EMBL" id="CAG8957821.1"/>
    </source>
</evidence>
<dbReference type="InterPro" id="IPR053175">
    <property type="entry name" value="DHMBA_Reg_Transcription_Factor"/>
</dbReference>
<feature type="region of interest" description="Disordered" evidence="1">
    <location>
        <begin position="118"/>
        <end position="148"/>
    </location>
</feature>
<accession>A0A9N9L127</accession>
<dbReference type="PANTHER" id="PTHR38791">
    <property type="entry name" value="ZN(II)2CYS6 TRANSCRIPTION FACTOR (EUROFUNG)-RELATED-RELATED"/>
    <property type="match status" value="1"/>
</dbReference>